<name>A0A9N9F0B5_9GLOM</name>
<dbReference type="Proteomes" id="UP000789570">
    <property type="component" value="Unassembled WGS sequence"/>
</dbReference>
<proteinExistence type="predicted"/>
<comment type="caution">
    <text evidence="1">The sequence shown here is derived from an EMBL/GenBank/DDBJ whole genome shotgun (WGS) entry which is preliminary data.</text>
</comment>
<dbReference type="EMBL" id="CAJVPQ010007386">
    <property type="protein sequence ID" value="CAG8696218.1"/>
    <property type="molecule type" value="Genomic_DNA"/>
</dbReference>
<dbReference type="OrthoDB" id="2384401at2759"/>
<feature type="non-terminal residue" evidence="1">
    <location>
        <position position="1"/>
    </location>
</feature>
<gene>
    <name evidence="1" type="ORF">FCALED_LOCUS13236</name>
</gene>
<dbReference type="AlphaFoldDB" id="A0A9N9F0B5"/>
<keyword evidence="2" id="KW-1185">Reference proteome</keyword>
<evidence type="ECO:0000313" key="2">
    <source>
        <dbReference type="Proteomes" id="UP000789570"/>
    </source>
</evidence>
<reference evidence="1" key="1">
    <citation type="submission" date="2021-06" db="EMBL/GenBank/DDBJ databases">
        <authorList>
            <person name="Kallberg Y."/>
            <person name="Tangrot J."/>
            <person name="Rosling A."/>
        </authorList>
    </citation>
    <scope>NUCLEOTIDE SEQUENCE</scope>
    <source>
        <strain evidence="1">UK204</strain>
    </source>
</reference>
<accession>A0A9N9F0B5</accession>
<organism evidence="1 2">
    <name type="scientific">Funneliformis caledonium</name>
    <dbReference type="NCBI Taxonomy" id="1117310"/>
    <lineage>
        <taxon>Eukaryota</taxon>
        <taxon>Fungi</taxon>
        <taxon>Fungi incertae sedis</taxon>
        <taxon>Mucoromycota</taxon>
        <taxon>Glomeromycotina</taxon>
        <taxon>Glomeromycetes</taxon>
        <taxon>Glomerales</taxon>
        <taxon>Glomeraceae</taxon>
        <taxon>Funneliformis</taxon>
    </lineage>
</organism>
<sequence>AEMLDGVDSSRIHARFFDLASNSDREFTPIMENNRTQYVCETYPFQFFAALGDIKSYFRDTSK</sequence>
<evidence type="ECO:0000313" key="1">
    <source>
        <dbReference type="EMBL" id="CAG8696218.1"/>
    </source>
</evidence>
<protein>
    <submittedName>
        <fullName evidence="1">11807_t:CDS:1</fullName>
    </submittedName>
</protein>